<gene>
    <name evidence="1" type="ORF">Ga0074812_12592</name>
</gene>
<evidence type="ECO:0000313" key="2">
    <source>
        <dbReference type="Proteomes" id="UP000198802"/>
    </source>
</evidence>
<keyword evidence="2" id="KW-1185">Reference proteome</keyword>
<evidence type="ECO:0000313" key="1">
    <source>
        <dbReference type="EMBL" id="CUU59201.1"/>
    </source>
</evidence>
<sequence>MRAIVRVARHRDITPHDSDYIHTKPRVGDVARLVVATARGQPDFAGVARIVHVSPEGNFITVDGMLPAAEPGEHSMDFIAPAAFRDINQFLAATSGEVLTSARLCELERQHMTVAARTRLHTVR</sequence>
<protein>
    <submittedName>
        <fullName evidence="1">Uncharacterized protein</fullName>
    </submittedName>
</protein>
<dbReference type="RefSeq" id="WP_091283125.1">
    <property type="nucleotide sequence ID" value="NZ_FAOZ01000025.1"/>
</dbReference>
<accession>A0A0S4QUD1</accession>
<name>A0A0S4QUD1_9ACTN</name>
<organism evidence="1 2">
    <name type="scientific">Parafrankia irregularis</name>
    <dbReference type="NCBI Taxonomy" id="795642"/>
    <lineage>
        <taxon>Bacteria</taxon>
        <taxon>Bacillati</taxon>
        <taxon>Actinomycetota</taxon>
        <taxon>Actinomycetes</taxon>
        <taxon>Frankiales</taxon>
        <taxon>Frankiaceae</taxon>
        <taxon>Parafrankia</taxon>
    </lineage>
</organism>
<dbReference type="AlphaFoldDB" id="A0A0S4QUD1"/>
<proteinExistence type="predicted"/>
<dbReference type="Proteomes" id="UP000198802">
    <property type="component" value="Unassembled WGS sequence"/>
</dbReference>
<dbReference type="EMBL" id="FAOZ01000025">
    <property type="protein sequence ID" value="CUU59201.1"/>
    <property type="molecule type" value="Genomic_DNA"/>
</dbReference>
<reference evidence="2" key="1">
    <citation type="submission" date="2015-11" db="EMBL/GenBank/DDBJ databases">
        <authorList>
            <person name="Varghese N."/>
        </authorList>
    </citation>
    <scope>NUCLEOTIDE SEQUENCE [LARGE SCALE GENOMIC DNA]</scope>
    <source>
        <strain evidence="2">DSM 45899</strain>
    </source>
</reference>